<dbReference type="InterPro" id="IPR003593">
    <property type="entry name" value="AAA+_ATPase"/>
</dbReference>
<sequence>MTTPVITFSDFSFTYRSQAEPTLKNINLSIYKGEKVLIIGPSGSGKSTLSHCINGLVPFSYEGTSTGNLKISGMETKSMSLSALSKQVGTVLQDPDSQFIGLTVGEDIAFSLENDAVEQSEMHERVEQAAKLVGMELMLTKRLFELSGGQKQRVALAGVLVDDVDVLLFDEPLANLDPRAGKEAMELIDRIHTETDTTLIIIEHRLEDVLHIDIDRVIVINDGCIVGDMPPDELMVSPLLDECNIRKPLAIKALQYANSPLTVEDRPSQLKQLSQQRHSQHLVNWLNTQGMNAPQVARKPLLTLEQLSFGYTQPSEQLLNISFSVHAGEMISIVGPNGAGKSTLSKVISGFLKPSSGTITYNGSPINDDTIKERAEQVGLVLQNPNQMISKHMIIDEVAFGLKLRKLPPEIIEQRVNDALQVCGLYPFRNWPINALSFGQKKRVTIASILALQPGLLIVDEPTAGQDYKHYTEMMEFLSSLRDQGVGILMITHDMHLMMEYTTRALVLVNGRLEADISPARLMSDETLMEKAHLKETSLYTLAMQHHLSPLQMVERFISADKEARANGS</sequence>
<keyword evidence="4" id="KW-1003">Cell membrane</keyword>
<dbReference type="InterPro" id="IPR022216">
    <property type="entry name" value="ABC_Co_transporter"/>
</dbReference>
<organism evidence="12 13">
    <name type="scientific">Aureibacillus halotolerans</name>
    <dbReference type="NCBI Taxonomy" id="1508390"/>
    <lineage>
        <taxon>Bacteria</taxon>
        <taxon>Bacillati</taxon>
        <taxon>Bacillota</taxon>
        <taxon>Bacilli</taxon>
        <taxon>Bacillales</taxon>
        <taxon>Bacillaceae</taxon>
        <taxon>Aureibacillus</taxon>
    </lineage>
</organism>
<dbReference type="Pfam" id="PF00005">
    <property type="entry name" value="ABC_tran"/>
    <property type="match status" value="2"/>
</dbReference>
<dbReference type="Gene3D" id="3.40.50.300">
    <property type="entry name" value="P-loop containing nucleotide triphosphate hydrolases"/>
    <property type="match status" value="2"/>
</dbReference>
<comment type="similarity">
    <text evidence="2">Belongs to the ABC transporter superfamily.</text>
</comment>
<dbReference type="InterPro" id="IPR017871">
    <property type="entry name" value="ABC_transporter-like_CS"/>
</dbReference>
<dbReference type="AlphaFoldDB" id="A0A4R6UC11"/>
<evidence type="ECO:0000313" key="13">
    <source>
        <dbReference type="Proteomes" id="UP000295632"/>
    </source>
</evidence>
<dbReference type="PROSITE" id="PS00211">
    <property type="entry name" value="ABC_TRANSPORTER_1"/>
    <property type="match status" value="2"/>
</dbReference>
<evidence type="ECO:0000256" key="5">
    <source>
        <dbReference type="ARBA" id="ARBA00022737"/>
    </source>
</evidence>
<dbReference type="GO" id="GO:0016887">
    <property type="term" value="F:ATP hydrolysis activity"/>
    <property type="evidence" value="ECO:0007669"/>
    <property type="project" value="InterPro"/>
</dbReference>
<protein>
    <submittedName>
        <fullName evidence="12">Energy-coupling factor transport system ATP-binding protein</fullName>
    </submittedName>
</protein>
<proteinExistence type="inferred from homology"/>
<dbReference type="SUPFAM" id="SSF52540">
    <property type="entry name" value="P-loop containing nucleoside triphosphate hydrolases"/>
    <property type="match status" value="2"/>
</dbReference>
<feature type="domain" description="ABC transporter" evidence="11">
    <location>
        <begin position="6"/>
        <end position="247"/>
    </location>
</feature>
<dbReference type="SMART" id="SM00382">
    <property type="entry name" value="AAA"/>
    <property type="match status" value="2"/>
</dbReference>
<evidence type="ECO:0000256" key="2">
    <source>
        <dbReference type="ARBA" id="ARBA00005417"/>
    </source>
</evidence>
<dbReference type="PROSITE" id="PS50893">
    <property type="entry name" value="ABC_TRANSPORTER_2"/>
    <property type="match status" value="2"/>
</dbReference>
<keyword evidence="13" id="KW-1185">Reference proteome</keyword>
<dbReference type="InterPro" id="IPR003439">
    <property type="entry name" value="ABC_transporter-like_ATP-bd"/>
</dbReference>
<dbReference type="EMBL" id="SNYJ01000001">
    <property type="protein sequence ID" value="TDQ42613.1"/>
    <property type="molecule type" value="Genomic_DNA"/>
</dbReference>
<gene>
    <name evidence="12" type="ORF">EV213_10141</name>
</gene>
<dbReference type="NCBIfam" id="NF010167">
    <property type="entry name" value="PRK13648.1"/>
    <property type="match status" value="2"/>
</dbReference>
<keyword evidence="8" id="KW-1278">Translocase</keyword>
<evidence type="ECO:0000256" key="7">
    <source>
        <dbReference type="ARBA" id="ARBA00022840"/>
    </source>
</evidence>
<accession>A0A4R6UC11</accession>
<comment type="function">
    <text evidence="10">Probably part of an ABC transporter complex. Responsible for energy coupling to the transport system.</text>
</comment>
<evidence type="ECO:0000256" key="8">
    <source>
        <dbReference type="ARBA" id="ARBA00022967"/>
    </source>
</evidence>
<keyword evidence="9" id="KW-0472">Membrane</keyword>
<dbReference type="Proteomes" id="UP000295632">
    <property type="component" value="Unassembled WGS sequence"/>
</dbReference>
<keyword evidence="6" id="KW-0547">Nucleotide-binding</keyword>
<evidence type="ECO:0000256" key="4">
    <source>
        <dbReference type="ARBA" id="ARBA00022475"/>
    </source>
</evidence>
<dbReference type="FunFam" id="3.40.50.300:FF:001422">
    <property type="entry name" value="Cobalt ABC transporter ATP-binding protein"/>
    <property type="match status" value="1"/>
</dbReference>
<comment type="caution">
    <text evidence="12">The sequence shown here is derived from an EMBL/GenBank/DDBJ whole genome shotgun (WGS) entry which is preliminary data.</text>
</comment>
<evidence type="ECO:0000256" key="1">
    <source>
        <dbReference type="ARBA" id="ARBA00004202"/>
    </source>
</evidence>
<keyword evidence="3" id="KW-0813">Transport</keyword>
<reference evidence="12 13" key="1">
    <citation type="submission" date="2019-03" db="EMBL/GenBank/DDBJ databases">
        <title>Genomic Encyclopedia of Type Strains, Phase IV (KMG-IV): sequencing the most valuable type-strain genomes for metagenomic binning, comparative biology and taxonomic classification.</title>
        <authorList>
            <person name="Goeker M."/>
        </authorList>
    </citation>
    <scope>NUCLEOTIDE SEQUENCE [LARGE SCALE GENOMIC DNA]</scope>
    <source>
        <strain evidence="12 13">DSM 28697</strain>
    </source>
</reference>
<dbReference type="FunFam" id="3.40.50.300:FF:000224">
    <property type="entry name" value="Energy-coupling factor transporter ATP-binding protein EcfA"/>
    <property type="match status" value="1"/>
</dbReference>
<evidence type="ECO:0000256" key="10">
    <source>
        <dbReference type="ARBA" id="ARBA00025157"/>
    </source>
</evidence>
<dbReference type="GO" id="GO:0042626">
    <property type="term" value="F:ATPase-coupled transmembrane transporter activity"/>
    <property type="evidence" value="ECO:0007669"/>
    <property type="project" value="TreeGrafter"/>
</dbReference>
<evidence type="ECO:0000256" key="9">
    <source>
        <dbReference type="ARBA" id="ARBA00023136"/>
    </source>
</evidence>
<dbReference type="GO" id="GO:0005524">
    <property type="term" value="F:ATP binding"/>
    <property type="evidence" value="ECO:0007669"/>
    <property type="project" value="UniProtKB-KW"/>
</dbReference>
<dbReference type="CDD" id="cd03225">
    <property type="entry name" value="ABC_cobalt_CbiO_domain1"/>
    <property type="match status" value="2"/>
</dbReference>
<comment type="subcellular location">
    <subcellularLocation>
        <location evidence="1">Cell membrane</location>
        <topology evidence="1">Peripheral membrane protein</topology>
    </subcellularLocation>
</comment>
<evidence type="ECO:0000313" key="12">
    <source>
        <dbReference type="EMBL" id="TDQ42613.1"/>
    </source>
</evidence>
<dbReference type="InterPro" id="IPR027417">
    <property type="entry name" value="P-loop_NTPase"/>
</dbReference>
<dbReference type="PANTHER" id="PTHR43553:SF26">
    <property type="entry name" value="ABC TRANSPORTER ATP-BINDING PROTEIN BC_2655-RELATED"/>
    <property type="match status" value="1"/>
</dbReference>
<dbReference type="PANTHER" id="PTHR43553">
    <property type="entry name" value="HEAVY METAL TRANSPORTER"/>
    <property type="match status" value="1"/>
</dbReference>
<dbReference type="RefSeq" id="WP_133578458.1">
    <property type="nucleotide sequence ID" value="NZ_SNYJ01000001.1"/>
</dbReference>
<dbReference type="GO" id="GO:0043190">
    <property type="term" value="C:ATP-binding cassette (ABC) transporter complex"/>
    <property type="evidence" value="ECO:0007669"/>
    <property type="project" value="TreeGrafter"/>
</dbReference>
<feature type="domain" description="ABC transporter" evidence="11">
    <location>
        <begin position="302"/>
        <end position="535"/>
    </location>
</feature>
<dbReference type="InterPro" id="IPR050095">
    <property type="entry name" value="ECF_ABC_transporter_ATP-bd"/>
</dbReference>
<evidence type="ECO:0000256" key="6">
    <source>
        <dbReference type="ARBA" id="ARBA00022741"/>
    </source>
</evidence>
<dbReference type="InterPro" id="IPR015856">
    <property type="entry name" value="ABC_transpr_CbiO/EcfA_su"/>
</dbReference>
<evidence type="ECO:0000256" key="3">
    <source>
        <dbReference type="ARBA" id="ARBA00022448"/>
    </source>
</evidence>
<keyword evidence="5" id="KW-0677">Repeat</keyword>
<evidence type="ECO:0000259" key="11">
    <source>
        <dbReference type="PROSITE" id="PS50893"/>
    </source>
</evidence>
<keyword evidence="7 12" id="KW-0067">ATP-binding</keyword>
<dbReference type="Pfam" id="PF12558">
    <property type="entry name" value="DUF3744"/>
    <property type="match status" value="1"/>
</dbReference>
<name>A0A4R6UC11_9BACI</name>
<dbReference type="OrthoDB" id="501320at2"/>
<dbReference type="GO" id="GO:0015087">
    <property type="term" value="F:cobalt ion transmembrane transporter activity"/>
    <property type="evidence" value="ECO:0007669"/>
    <property type="project" value="UniProtKB-ARBA"/>
</dbReference>